<evidence type="ECO:0000259" key="5">
    <source>
        <dbReference type="Pfam" id="PF00535"/>
    </source>
</evidence>
<evidence type="ECO:0000256" key="4">
    <source>
        <dbReference type="ARBA" id="ARBA00022679"/>
    </source>
</evidence>
<comment type="similarity">
    <text evidence="2">Belongs to the glycosyltransferase 2 family.</text>
</comment>
<sequence length="297" mass="33011">MLRRYLVGVAQRVETLVNWVVLTMGDRPTAVEQAIESLRGDAAEVTVVVNGIADGRPAASTTHVDHVIELPANVGVPAGRDRGVAATASDVVAFLDDDAVAPPGATERIVEEFSADDRLGAVSLRLVDEDGDTSRRHVPRPGGRDADRSGEVALFLGGACAIRREAYDDVGGYFTDLFYGHEELELSWRLVERGWKIRYLADVKVFHPKTTIERHAHGWELTGRNRVWIARRTLPWPVAMIHVAAWLVLGMLRAPKGESRKRYLAGWRSGWKADVGRDPIRWRTVWHLARLGRPPII</sequence>
<dbReference type="InterPro" id="IPR001173">
    <property type="entry name" value="Glyco_trans_2-like"/>
</dbReference>
<gene>
    <name evidence="6" type="ORF">YM304_30070</name>
</gene>
<dbReference type="KEGG" id="aym:YM304_30070"/>
<evidence type="ECO:0000256" key="2">
    <source>
        <dbReference type="ARBA" id="ARBA00006739"/>
    </source>
</evidence>
<dbReference type="Proteomes" id="UP000011863">
    <property type="component" value="Chromosome"/>
</dbReference>
<dbReference type="Pfam" id="PF00535">
    <property type="entry name" value="Glycos_transf_2"/>
    <property type="match status" value="1"/>
</dbReference>
<organism evidence="6 7">
    <name type="scientific">Ilumatobacter coccineus (strain NBRC 103263 / KCTC 29153 / YM16-304)</name>
    <dbReference type="NCBI Taxonomy" id="1313172"/>
    <lineage>
        <taxon>Bacteria</taxon>
        <taxon>Bacillati</taxon>
        <taxon>Actinomycetota</taxon>
        <taxon>Acidimicrobiia</taxon>
        <taxon>Acidimicrobiales</taxon>
        <taxon>Ilumatobacteraceae</taxon>
        <taxon>Ilumatobacter</taxon>
    </lineage>
</organism>
<dbReference type="Gene3D" id="3.90.550.10">
    <property type="entry name" value="Spore Coat Polysaccharide Biosynthesis Protein SpsA, Chain A"/>
    <property type="match status" value="1"/>
</dbReference>
<dbReference type="PANTHER" id="PTHR43179">
    <property type="entry name" value="RHAMNOSYLTRANSFERASE WBBL"/>
    <property type="match status" value="1"/>
</dbReference>
<feature type="domain" description="Glycosyltransferase 2-like" evidence="5">
    <location>
        <begin position="27"/>
        <end position="170"/>
    </location>
</feature>
<protein>
    <submittedName>
        <fullName evidence="6">Putative glycosyltransferase</fullName>
        <ecNumber evidence="6">2.4.-.-</ecNumber>
    </submittedName>
</protein>
<keyword evidence="7" id="KW-1185">Reference proteome</keyword>
<keyword evidence="4 6" id="KW-0808">Transferase</keyword>
<dbReference type="EC" id="2.4.-.-" evidence="6"/>
<proteinExistence type="inferred from homology"/>
<reference evidence="6 7" key="1">
    <citation type="journal article" date="2013" name="Int. J. Syst. Evol. Microbiol.">
        <title>Ilumatobacter nonamiense sp. nov. and Ilumatobacter coccineum sp. nov., isolated from seashore sand.</title>
        <authorList>
            <person name="Matsumoto A."/>
            <person name="Kasai H."/>
            <person name="Matsuo Y."/>
            <person name="Shizuri Y."/>
            <person name="Ichikawa N."/>
            <person name="Fujita N."/>
            <person name="Omura S."/>
            <person name="Takahashi Y."/>
        </authorList>
    </citation>
    <scope>NUCLEOTIDE SEQUENCE [LARGE SCALE GENOMIC DNA]</scope>
    <source>
        <strain evidence="7">NBRC 103263 / KCTC 29153 / YM16-304</strain>
    </source>
</reference>
<dbReference type="EMBL" id="AP012057">
    <property type="protein sequence ID" value="BAN03321.1"/>
    <property type="molecule type" value="Genomic_DNA"/>
</dbReference>
<accession>A0A6C7EA38</accession>
<dbReference type="GO" id="GO:0016757">
    <property type="term" value="F:glycosyltransferase activity"/>
    <property type="evidence" value="ECO:0007669"/>
    <property type="project" value="UniProtKB-KW"/>
</dbReference>
<evidence type="ECO:0000313" key="7">
    <source>
        <dbReference type="Proteomes" id="UP000011863"/>
    </source>
</evidence>
<dbReference type="InterPro" id="IPR029044">
    <property type="entry name" value="Nucleotide-diphossugar_trans"/>
</dbReference>
<keyword evidence="3 6" id="KW-0328">Glycosyltransferase</keyword>
<comment type="pathway">
    <text evidence="1">Cell wall biogenesis; cell wall polysaccharide biosynthesis.</text>
</comment>
<evidence type="ECO:0000256" key="3">
    <source>
        <dbReference type="ARBA" id="ARBA00022676"/>
    </source>
</evidence>
<evidence type="ECO:0000313" key="6">
    <source>
        <dbReference type="EMBL" id="BAN03321.1"/>
    </source>
</evidence>
<dbReference type="AlphaFoldDB" id="A0A6C7EA38"/>
<dbReference type="PANTHER" id="PTHR43179:SF12">
    <property type="entry name" value="GALACTOFURANOSYLTRANSFERASE GLFT2"/>
    <property type="match status" value="1"/>
</dbReference>
<name>A0A6C7EA38_ILUCY</name>
<evidence type="ECO:0000256" key="1">
    <source>
        <dbReference type="ARBA" id="ARBA00004776"/>
    </source>
</evidence>
<dbReference type="SUPFAM" id="SSF53448">
    <property type="entry name" value="Nucleotide-diphospho-sugar transferases"/>
    <property type="match status" value="1"/>
</dbReference>